<evidence type="ECO:0000313" key="2">
    <source>
        <dbReference type="Proteomes" id="UP000177053"/>
    </source>
</evidence>
<dbReference type="EMBL" id="MGFS01000023">
    <property type="protein sequence ID" value="OGM11226.1"/>
    <property type="molecule type" value="Genomic_DNA"/>
</dbReference>
<name>A0A1F7X880_9BACT</name>
<proteinExistence type="predicted"/>
<accession>A0A1F7X880</accession>
<dbReference type="InterPro" id="IPR011856">
    <property type="entry name" value="tRNA_endonuc-like_dom_sf"/>
</dbReference>
<evidence type="ECO:0008006" key="3">
    <source>
        <dbReference type="Google" id="ProtNLM"/>
    </source>
</evidence>
<reference evidence="1 2" key="1">
    <citation type="journal article" date="2016" name="Nat. Commun.">
        <title>Thousands of microbial genomes shed light on interconnected biogeochemical processes in an aquifer system.</title>
        <authorList>
            <person name="Anantharaman K."/>
            <person name="Brown C.T."/>
            <person name="Hug L.A."/>
            <person name="Sharon I."/>
            <person name="Castelle C.J."/>
            <person name="Probst A.J."/>
            <person name="Thomas B.C."/>
            <person name="Singh A."/>
            <person name="Wilkins M.J."/>
            <person name="Karaoz U."/>
            <person name="Brodie E.L."/>
            <person name="Williams K.H."/>
            <person name="Hubbard S.S."/>
            <person name="Banfield J.F."/>
        </authorList>
    </citation>
    <scope>NUCLEOTIDE SEQUENCE [LARGE SCALE GENOMIC DNA]</scope>
</reference>
<sequence length="157" mass="17897">MKHLSTSLVGIAGAHFVAAELSQRGYIATVTSRNTEGIDILASSTDGFKMASIQVKTSGAEQRKNFCRSWMLQKKHENIFSDNFFYVFVDLKPTDEKPDFYIVPSKVVAEYIQKSHVNWLNTPSKKGKEHKDTNMRLFEIDDSIASEYQNKWEKLGL</sequence>
<dbReference type="AlphaFoldDB" id="A0A1F7X880"/>
<gene>
    <name evidence="1" type="ORF">A2Z22_00715</name>
</gene>
<dbReference type="GO" id="GO:0003676">
    <property type="term" value="F:nucleic acid binding"/>
    <property type="evidence" value="ECO:0007669"/>
    <property type="project" value="InterPro"/>
</dbReference>
<protein>
    <recommendedName>
        <fullName evidence="3">Aspartate ammonia-lyase</fullName>
    </recommendedName>
</protein>
<evidence type="ECO:0000313" key="1">
    <source>
        <dbReference type="EMBL" id="OGM11226.1"/>
    </source>
</evidence>
<organism evidence="1 2">
    <name type="scientific">Candidatus Woesebacteria bacterium RBG_16_34_12</name>
    <dbReference type="NCBI Taxonomy" id="1802480"/>
    <lineage>
        <taxon>Bacteria</taxon>
        <taxon>Candidatus Woeseibacteriota</taxon>
    </lineage>
</organism>
<comment type="caution">
    <text evidence="1">The sequence shown here is derived from an EMBL/GenBank/DDBJ whole genome shotgun (WGS) entry which is preliminary data.</text>
</comment>
<dbReference type="Gene3D" id="3.40.1350.10">
    <property type="match status" value="1"/>
</dbReference>
<dbReference type="Proteomes" id="UP000177053">
    <property type="component" value="Unassembled WGS sequence"/>
</dbReference>